<feature type="region of interest" description="Disordered" evidence="1">
    <location>
        <begin position="880"/>
        <end position="929"/>
    </location>
</feature>
<keyword evidence="3" id="KW-0732">Signal</keyword>
<dbReference type="Proteomes" id="UP000216533">
    <property type="component" value="Unassembled WGS sequence"/>
</dbReference>
<keyword evidence="2" id="KW-0812">Transmembrane</keyword>
<evidence type="ECO:0000256" key="3">
    <source>
        <dbReference type="SAM" id="SignalP"/>
    </source>
</evidence>
<feature type="chain" id="PRO_5012061221" description="Gram-positive cocci surface proteins LPxTG domain-containing protein" evidence="3">
    <location>
        <begin position="31"/>
        <end position="955"/>
    </location>
</feature>
<reference evidence="4 5" key="1">
    <citation type="submission" date="2017-07" db="EMBL/GenBank/DDBJ databases">
        <title>Draft whole genome sequences of clinical Proprionibacteriaceae strains.</title>
        <authorList>
            <person name="Bernier A.-M."/>
            <person name="Bernard K."/>
            <person name="Domingo M.-C."/>
        </authorList>
    </citation>
    <scope>NUCLEOTIDE SEQUENCE [LARGE SCALE GENOMIC DNA]</scope>
    <source>
        <strain evidence="4 5">NML 160184</strain>
    </source>
</reference>
<feature type="signal peptide" evidence="3">
    <location>
        <begin position="1"/>
        <end position="30"/>
    </location>
</feature>
<dbReference type="SUPFAM" id="SSF63829">
    <property type="entry name" value="Calcium-dependent phosphotriesterase"/>
    <property type="match status" value="2"/>
</dbReference>
<dbReference type="InterPro" id="IPR015915">
    <property type="entry name" value="Kelch-typ_b-propeller"/>
</dbReference>
<accession>A0A255EGN4</accession>
<dbReference type="SUPFAM" id="SSF50965">
    <property type="entry name" value="Galactose oxidase, central domain"/>
    <property type="match status" value="1"/>
</dbReference>
<protein>
    <recommendedName>
        <fullName evidence="6">Gram-positive cocci surface proteins LPxTG domain-containing protein</fullName>
    </recommendedName>
</protein>
<dbReference type="AlphaFoldDB" id="A0A255EGN4"/>
<evidence type="ECO:0000256" key="2">
    <source>
        <dbReference type="SAM" id="Phobius"/>
    </source>
</evidence>
<organism evidence="4 5">
    <name type="scientific">Parenemella sanctibonifatiensis</name>
    <dbReference type="NCBI Taxonomy" id="2016505"/>
    <lineage>
        <taxon>Bacteria</taxon>
        <taxon>Bacillati</taxon>
        <taxon>Actinomycetota</taxon>
        <taxon>Actinomycetes</taxon>
        <taxon>Propionibacteriales</taxon>
        <taxon>Propionibacteriaceae</taxon>
        <taxon>Parenemella</taxon>
    </lineage>
</organism>
<feature type="transmembrane region" description="Helical" evidence="2">
    <location>
        <begin position="932"/>
        <end position="952"/>
    </location>
</feature>
<dbReference type="Gene3D" id="2.120.10.80">
    <property type="entry name" value="Kelch-type beta propeller"/>
    <property type="match status" value="1"/>
</dbReference>
<comment type="caution">
    <text evidence="4">The sequence shown here is derived from an EMBL/GenBank/DDBJ whole genome shotgun (WGS) entry which is preliminary data.</text>
</comment>
<gene>
    <name evidence="4" type="ORF">CGZ92_00690</name>
</gene>
<dbReference type="NCBIfam" id="TIGR01167">
    <property type="entry name" value="LPXTG_anchor"/>
    <property type="match status" value="1"/>
</dbReference>
<dbReference type="InterPro" id="IPR011043">
    <property type="entry name" value="Gal_Oxase/kelch_b-propeller"/>
</dbReference>
<evidence type="ECO:0008006" key="6">
    <source>
        <dbReference type="Google" id="ProtNLM"/>
    </source>
</evidence>
<evidence type="ECO:0000256" key="1">
    <source>
        <dbReference type="SAM" id="MobiDB-lite"/>
    </source>
</evidence>
<feature type="compositionally biased region" description="Pro residues" evidence="1">
    <location>
        <begin position="886"/>
        <end position="915"/>
    </location>
</feature>
<dbReference type="EMBL" id="NMVI01000003">
    <property type="protein sequence ID" value="OYN90699.1"/>
    <property type="molecule type" value="Genomic_DNA"/>
</dbReference>
<sequence>MTSHHPLRTAGLVAASFGLTLALLPGSAHAQDIPEATSEIALTNHSFEEDLTGWSSTTIDGTPAADCSGASSITTDQSTEGANSLRLEATGDCATPTVASDPQPLNEGDDFTAFADVVETDDVTELRLQWLAGEEPVGVSEPGRVDAEGLLVVRADRPAGADGVRVLITGTAATVDQVLVSAAGTVTEPQVTKNAQYFSMDAGFDEDGRAVVFTVGTGSATSPAILTVVDIVTQEITQTVEMPGLTGSWGIRQNPVTGTVYVAGYGAPALWLWTPGEAEAVNVGAPPMEHVGFLYDVDFDEDGIAYGSTWGEPTAGWSGAKMYSYVEEGLDVDQAPGFSLFGDQPLTSDAAYARPLTYENTTRTVFTGTGTGPGTAHLFGCSIDDDTDCVDLAEHSDFMRDQNWVYGVEARDGYVIAWTGPGNSSTDRLVILKVERDGDGALVAENIGEIGPVWYNGSSKPTDGKIYYNKNVEDRRIIELDLAALDALDLSGDDIDNQELIAQAERQTPAETPGIASRRWDTIEIPDPEWPGQTVVGLNAGGYLVRYNLETEAYGQFLVENQPQVSTRINSITVGPDDNIYTSGYLVGGTGAQAPMRPDHSTYVVGGQNEEMISHDGAIYVGRYPTGNIERFAPEDLQSTPAVAPQVVCEVGHDQDRPYGLLAVDDRLYFGTQAGGGGSAGAFGWLDLSTEECTVLEAPIGAQSVNDLTAAGGKIFGAGNIYFGYTHQPTEDQATLLVFDPATEEVRELTPIEGARAISAVTTDAQGLLWLWGHGQLVVLDPVSEEVLQRFDLPWGDGDGLIGGQRGELIQAADGLIYANLAGHLISFDPEAAAAGNFEMTEIATPRSVGWRLDIDRWGNLWTDSDTRLVRIVTAQTSAVAGVEPTPTPSPTEPAPTVPSPTEPSPTTPADPSPTAPSATPTRLPNTGEMTGLGSVLGIGALLAAAAAYVSLRRH</sequence>
<dbReference type="RefSeq" id="WP_094449463.1">
    <property type="nucleotide sequence ID" value="NZ_NMVI01000003.1"/>
</dbReference>
<keyword evidence="2" id="KW-1133">Transmembrane helix</keyword>
<proteinExistence type="predicted"/>
<keyword evidence="2" id="KW-0472">Membrane</keyword>
<name>A0A255EGN4_9ACTN</name>
<evidence type="ECO:0000313" key="5">
    <source>
        <dbReference type="Proteomes" id="UP000216533"/>
    </source>
</evidence>
<evidence type="ECO:0000313" key="4">
    <source>
        <dbReference type="EMBL" id="OYN90699.1"/>
    </source>
</evidence>